<sequence>MATSCHGISGDPCFLCERNTERIQDSTRVAACCAQHNVSHPPQICQCAGLQGDALKSCQWEQAVTVCLEKKCGCAHASTGWIGDPSDLCDLCEAFEVLPCCDETEREAPEPETYRCKTLFQQAVTEKIECVEQGCRACIDERCRQYWCEGTQGYTEQCCLLGAYNSPKICEAAQAQGRQRREILP</sequence>
<protein>
    <submittedName>
        <fullName evidence="1">Uncharacterized protein</fullName>
    </submittedName>
</protein>
<dbReference type="OrthoDB" id="406657at2759"/>
<evidence type="ECO:0000313" key="1">
    <source>
        <dbReference type="EMBL" id="CAE7853672.1"/>
    </source>
</evidence>
<proteinExistence type="predicted"/>
<dbReference type="EMBL" id="CAJNJA010054632">
    <property type="protein sequence ID" value="CAE7853672.1"/>
    <property type="molecule type" value="Genomic_DNA"/>
</dbReference>
<comment type="caution">
    <text evidence="1">The sequence shown here is derived from an EMBL/GenBank/DDBJ whole genome shotgun (WGS) entry which is preliminary data.</text>
</comment>
<gene>
    <name evidence="1" type="ORF">SNEC2469_LOCUS26654</name>
</gene>
<name>A0A813A486_9DINO</name>
<dbReference type="AlphaFoldDB" id="A0A813A486"/>
<organism evidence="1 2">
    <name type="scientific">Symbiodinium necroappetens</name>
    <dbReference type="NCBI Taxonomy" id="1628268"/>
    <lineage>
        <taxon>Eukaryota</taxon>
        <taxon>Sar</taxon>
        <taxon>Alveolata</taxon>
        <taxon>Dinophyceae</taxon>
        <taxon>Suessiales</taxon>
        <taxon>Symbiodiniaceae</taxon>
        <taxon>Symbiodinium</taxon>
    </lineage>
</organism>
<keyword evidence="2" id="KW-1185">Reference proteome</keyword>
<evidence type="ECO:0000313" key="2">
    <source>
        <dbReference type="Proteomes" id="UP000601435"/>
    </source>
</evidence>
<reference evidence="1" key="1">
    <citation type="submission" date="2021-02" db="EMBL/GenBank/DDBJ databases">
        <authorList>
            <person name="Dougan E. K."/>
            <person name="Rhodes N."/>
            <person name="Thang M."/>
            <person name="Chan C."/>
        </authorList>
    </citation>
    <scope>NUCLEOTIDE SEQUENCE</scope>
</reference>
<dbReference type="Proteomes" id="UP000601435">
    <property type="component" value="Unassembled WGS sequence"/>
</dbReference>
<accession>A0A813A486</accession>